<reference evidence="1 2" key="1">
    <citation type="submission" date="2023-03" db="EMBL/GenBank/DDBJ databases">
        <title>Genome insight into feeding habits of ladybird beetles.</title>
        <authorList>
            <person name="Li H.-S."/>
            <person name="Huang Y.-H."/>
            <person name="Pang H."/>
        </authorList>
    </citation>
    <scope>NUCLEOTIDE SEQUENCE [LARGE SCALE GENOMIC DNA]</scope>
    <source>
        <strain evidence="1">SYSU_2023b</strain>
        <tissue evidence="1">Whole body</tissue>
    </source>
</reference>
<gene>
    <name evidence="1" type="ORF">WA026_015953</name>
</gene>
<evidence type="ECO:0000313" key="1">
    <source>
        <dbReference type="EMBL" id="KAK9876918.1"/>
    </source>
</evidence>
<comment type="caution">
    <text evidence="1">The sequence shown here is derived from an EMBL/GenBank/DDBJ whole genome shotgun (WGS) entry which is preliminary data.</text>
</comment>
<evidence type="ECO:0008006" key="3">
    <source>
        <dbReference type="Google" id="ProtNLM"/>
    </source>
</evidence>
<dbReference type="EMBL" id="JARQZJ010000039">
    <property type="protein sequence ID" value="KAK9876918.1"/>
    <property type="molecule type" value="Genomic_DNA"/>
</dbReference>
<dbReference type="Proteomes" id="UP001431783">
    <property type="component" value="Unassembled WGS sequence"/>
</dbReference>
<organism evidence="1 2">
    <name type="scientific">Henosepilachna vigintioctopunctata</name>
    <dbReference type="NCBI Taxonomy" id="420089"/>
    <lineage>
        <taxon>Eukaryota</taxon>
        <taxon>Metazoa</taxon>
        <taxon>Ecdysozoa</taxon>
        <taxon>Arthropoda</taxon>
        <taxon>Hexapoda</taxon>
        <taxon>Insecta</taxon>
        <taxon>Pterygota</taxon>
        <taxon>Neoptera</taxon>
        <taxon>Endopterygota</taxon>
        <taxon>Coleoptera</taxon>
        <taxon>Polyphaga</taxon>
        <taxon>Cucujiformia</taxon>
        <taxon>Coccinelloidea</taxon>
        <taxon>Coccinellidae</taxon>
        <taxon>Epilachninae</taxon>
        <taxon>Epilachnini</taxon>
        <taxon>Henosepilachna</taxon>
    </lineage>
</organism>
<protein>
    <recommendedName>
        <fullName evidence="3">GIY-YIG domain-containing protein</fullName>
    </recommendedName>
</protein>
<dbReference type="SUPFAM" id="SSF82771">
    <property type="entry name" value="GIY-YIG endonuclease"/>
    <property type="match status" value="1"/>
</dbReference>
<dbReference type="Gene3D" id="3.40.1440.10">
    <property type="entry name" value="GIY-YIG endonuclease"/>
    <property type="match status" value="1"/>
</dbReference>
<dbReference type="AlphaFoldDB" id="A0AAW1U8H8"/>
<name>A0AAW1U8H8_9CUCU</name>
<accession>A0AAW1U8H8</accession>
<sequence>MPGKYIGQTQQWLKSRVSQHRSDCNIGKNSCALVQHHKKTGHNFDFENVDILDHENRYASRLFLEMLHIKVEEKTAINFKTDAGQLSNIYVNILDRLKLAYIFMLTSRDTS</sequence>
<dbReference type="InterPro" id="IPR035901">
    <property type="entry name" value="GIY-YIG_endonuc_sf"/>
</dbReference>
<evidence type="ECO:0000313" key="2">
    <source>
        <dbReference type="Proteomes" id="UP001431783"/>
    </source>
</evidence>
<proteinExistence type="predicted"/>
<keyword evidence="2" id="KW-1185">Reference proteome</keyword>